<comment type="caution">
    <text evidence="1">The sequence shown here is derived from an EMBL/GenBank/DDBJ whole genome shotgun (WGS) entry which is preliminary data.</text>
</comment>
<keyword evidence="2" id="KW-1185">Reference proteome</keyword>
<reference evidence="1 2" key="1">
    <citation type="submission" date="2015-01" db="EMBL/GenBank/DDBJ databases">
        <title>Evolution of Trichinella species and genotypes.</title>
        <authorList>
            <person name="Korhonen P.K."/>
            <person name="Edoardo P."/>
            <person name="Giuseppe L.R."/>
            <person name="Gasser R.B."/>
        </authorList>
    </citation>
    <scope>NUCLEOTIDE SEQUENCE [LARGE SCALE GENOMIC DNA]</scope>
    <source>
        <strain evidence="1">ISS470</strain>
    </source>
</reference>
<sequence>MYYMKISVNLINLQTSEQRKENKQNISSTWRTLGKFQLFTITQICIYICQPEIIKNVLILLTYAFPLGDV</sequence>
<dbReference type="AlphaFoldDB" id="A0A0V1G517"/>
<dbReference type="Proteomes" id="UP000054995">
    <property type="component" value="Unassembled WGS sequence"/>
</dbReference>
<proteinExistence type="predicted"/>
<evidence type="ECO:0000313" key="2">
    <source>
        <dbReference type="Proteomes" id="UP000054995"/>
    </source>
</evidence>
<dbReference type="EMBL" id="JYDT01000002">
    <property type="protein sequence ID" value="KRY93418.1"/>
    <property type="molecule type" value="Genomic_DNA"/>
</dbReference>
<accession>A0A0V1G517</accession>
<name>A0A0V1G517_TRIPS</name>
<organism evidence="1 2">
    <name type="scientific">Trichinella pseudospiralis</name>
    <name type="common">Parasitic roundworm</name>
    <dbReference type="NCBI Taxonomy" id="6337"/>
    <lineage>
        <taxon>Eukaryota</taxon>
        <taxon>Metazoa</taxon>
        <taxon>Ecdysozoa</taxon>
        <taxon>Nematoda</taxon>
        <taxon>Enoplea</taxon>
        <taxon>Dorylaimia</taxon>
        <taxon>Trichinellida</taxon>
        <taxon>Trichinellidae</taxon>
        <taxon>Trichinella</taxon>
    </lineage>
</organism>
<protein>
    <submittedName>
        <fullName evidence="1">Uncharacterized protein</fullName>
    </submittedName>
</protein>
<evidence type="ECO:0000313" key="1">
    <source>
        <dbReference type="EMBL" id="KRY93418.1"/>
    </source>
</evidence>
<gene>
    <name evidence="1" type="ORF">T4D_16166</name>
</gene>